<dbReference type="GO" id="GO:0016787">
    <property type="term" value="F:hydrolase activity"/>
    <property type="evidence" value="ECO:0007669"/>
    <property type="project" value="UniProtKB-KW"/>
</dbReference>
<accession>A0A7K6AJU1</accession>
<evidence type="ECO:0000256" key="6">
    <source>
        <dbReference type="ARBA" id="ARBA00022918"/>
    </source>
</evidence>
<gene>
    <name evidence="8" type="primary">Ervk6_0</name>
    <name evidence="8" type="ORF">UPUEPO_R14999</name>
</gene>
<keyword evidence="3" id="KW-0540">Nuclease</keyword>
<evidence type="ECO:0000256" key="3">
    <source>
        <dbReference type="ARBA" id="ARBA00022722"/>
    </source>
</evidence>
<keyword evidence="5" id="KW-0378">Hydrolase</keyword>
<dbReference type="GO" id="GO:0004519">
    <property type="term" value="F:endonuclease activity"/>
    <property type="evidence" value="ECO:0007669"/>
    <property type="project" value="UniProtKB-KW"/>
</dbReference>
<evidence type="ECO:0000256" key="4">
    <source>
        <dbReference type="ARBA" id="ARBA00022759"/>
    </source>
</evidence>
<keyword evidence="9" id="KW-1185">Reference proteome</keyword>
<name>A0A7K6AJU1_UPUEP</name>
<feature type="domain" description="Integrase catalytic" evidence="7">
    <location>
        <begin position="1"/>
        <end position="61"/>
    </location>
</feature>
<dbReference type="Gene3D" id="3.30.420.10">
    <property type="entry name" value="Ribonuclease H-like superfamily/Ribonuclease H"/>
    <property type="match status" value="1"/>
</dbReference>
<organism evidence="8 9">
    <name type="scientific">Upupa epops</name>
    <name type="common">Eurasian hoopoe</name>
    <dbReference type="NCBI Taxonomy" id="57439"/>
    <lineage>
        <taxon>Eukaryota</taxon>
        <taxon>Metazoa</taxon>
        <taxon>Chordata</taxon>
        <taxon>Craniata</taxon>
        <taxon>Vertebrata</taxon>
        <taxon>Euteleostomi</taxon>
        <taxon>Archelosauria</taxon>
        <taxon>Archosauria</taxon>
        <taxon>Dinosauria</taxon>
        <taxon>Saurischia</taxon>
        <taxon>Theropoda</taxon>
        <taxon>Coelurosauria</taxon>
        <taxon>Aves</taxon>
        <taxon>Neognathae</taxon>
        <taxon>Neoaves</taxon>
        <taxon>Telluraves</taxon>
        <taxon>Coraciimorphae</taxon>
        <taxon>Bucerotiformes</taxon>
        <taxon>Upupidae</taxon>
        <taxon>Upupa</taxon>
    </lineage>
</organism>
<dbReference type="InterPro" id="IPR001584">
    <property type="entry name" value="Integrase_cat-core"/>
</dbReference>
<dbReference type="GO" id="GO:0003964">
    <property type="term" value="F:RNA-directed DNA polymerase activity"/>
    <property type="evidence" value="ECO:0007669"/>
    <property type="project" value="UniProtKB-KW"/>
</dbReference>
<dbReference type="InterPro" id="IPR012337">
    <property type="entry name" value="RNaseH-like_sf"/>
</dbReference>
<feature type="non-terminal residue" evidence="8">
    <location>
        <position position="61"/>
    </location>
</feature>
<evidence type="ECO:0000256" key="1">
    <source>
        <dbReference type="ARBA" id="ARBA00022679"/>
    </source>
</evidence>
<evidence type="ECO:0000256" key="5">
    <source>
        <dbReference type="ARBA" id="ARBA00022801"/>
    </source>
</evidence>
<dbReference type="PANTHER" id="PTHR41694">
    <property type="entry name" value="ENDOGENOUS RETROVIRUS GROUP K MEMBER POL PROTEIN"/>
    <property type="match status" value="1"/>
</dbReference>
<reference evidence="8 9" key="1">
    <citation type="submission" date="2019-09" db="EMBL/GenBank/DDBJ databases">
        <title>Bird 10,000 Genomes (B10K) Project - Family phase.</title>
        <authorList>
            <person name="Zhang G."/>
        </authorList>
    </citation>
    <scope>NUCLEOTIDE SEQUENCE [LARGE SCALE GENOMIC DNA]</scope>
    <source>
        <strain evidence="8">B10K-DU-012-37</strain>
    </source>
</reference>
<dbReference type="OrthoDB" id="9359997at2759"/>
<evidence type="ECO:0000313" key="8">
    <source>
        <dbReference type="EMBL" id="NWU89226.1"/>
    </source>
</evidence>
<dbReference type="GO" id="GO:0015074">
    <property type="term" value="P:DNA integration"/>
    <property type="evidence" value="ECO:0007669"/>
    <property type="project" value="InterPro"/>
</dbReference>
<evidence type="ECO:0000313" key="9">
    <source>
        <dbReference type="Proteomes" id="UP000544127"/>
    </source>
</evidence>
<dbReference type="Proteomes" id="UP000544127">
    <property type="component" value="Unassembled WGS sequence"/>
</dbReference>
<evidence type="ECO:0000256" key="2">
    <source>
        <dbReference type="ARBA" id="ARBA00022695"/>
    </source>
</evidence>
<keyword evidence="2" id="KW-0548">Nucleotidyltransferase</keyword>
<dbReference type="AlphaFoldDB" id="A0A7K6AJU1"/>
<comment type="caution">
    <text evidence="8">The sequence shown here is derived from an EMBL/GenBank/DDBJ whole genome shotgun (WGS) entry which is preliminary data.</text>
</comment>
<dbReference type="InterPro" id="IPR036397">
    <property type="entry name" value="RNaseH_sf"/>
</dbReference>
<protein>
    <submittedName>
        <fullName evidence="8">POK6 protein</fullName>
    </submittedName>
</protein>
<keyword evidence="1" id="KW-0808">Transferase</keyword>
<keyword evidence="4" id="KW-0255">Endonuclease</keyword>
<dbReference type="SUPFAM" id="SSF53098">
    <property type="entry name" value="Ribonuclease H-like"/>
    <property type="match status" value="1"/>
</dbReference>
<dbReference type="PANTHER" id="PTHR41694:SF3">
    <property type="entry name" value="RNA-DIRECTED DNA POLYMERASE-RELATED"/>
    <property type="match status" value="1"/>
</dbReference>
<proteinExistence type="predicted"/>
<keyword evidence="6" id="KW-0695">RNA-directed DNA polymerase</keyword>
<dbReference type="GO" id="GO:0035613">
    <property type="term" value="F:RNA stem-loop binding"/>
    <property type="evidence" value="ECO:0007669"/>
    <property type="project" value="TreeGrafter"/>
</dbReference>
<dbReference type="EMBL" id="VZRI01000985">
    <property type="protein sequence ID" value="NWU89226.1"/>
    <property type="molecule type" value="Genomic_DNA"/>
</dbReference>
<feature type="non-terminal residue" evidence="8">
    <location>
        <position position="1"/>
    </location>
</feature>
<dbReference type="PROSITE" id="PS50994">
    <property type="entry name" value="INTEGRASE"/>
    <property type="match status" value="1"/>
</dbReference>
<sequence>KHHLLQCFPVMGVPKEIKTDNSLGYQAASFDRFCQQWRVRHTFGIPYNSTGLAIVEYAHST</sequence>
<evidence type="ECO:0000259" key="7">
    <source>
        <dbReference type="PROSITE" id="PS50994"/>
    </source>
</evidence>